<evidence type="ECO:0000313" key="2">
    <source>
        <dbReference type="Proteomes" id="UP000177053"/>
    </source>
</evidence>
<sequence length="286" mass="33102">MTAELHFGEKERKKTRLTLPPEQQGYFLLDQVDASLSDRINNTWERRQILDVIEGRESWKQRPKKPALFRDITETGNSEIEIVNPNTWVIGEERFDFNDEKKKYGGLIIISSNLDERNEFVLFDTLDLVRDNLVSKSPVYVVEKRGKIQISELREDILRDAGFVEPRILSRQLKDYILWEARVKKTSGRKAIDIVSEKATPKSRSFSERQLKELIRDYRNSGYEIVDLPESELYQNMKGTKYIALTRSTANMGFGVKMVRRGCGCQVQIDMRGHVCEGPPCGAEHN</sequence>
<accession>A0A1F7X7S7</accession>
<dbReference type="Proteomes" id="UP000177053">
    <property type="component" value="Unassembled WGS sequence"/>
</dbReference>
<gene>
    <name evidence="1" type="ORF">A2Z22_03795</name>
</gene>
<proteinExistence type="predicted"/>
<name>A0A1F7X7S7_9BACT</name>
<dbReference type="EMBL" id="MGFS01000027">
    <property type="protein sequence ID" value="OGM10963.1"/>
    <property type="molecule type" value="Genomic_DNA"/>
</dbReference>
<organism evidence="1 2">
    <name type="scientific">Candidatus Woesebacteria bacterium RBG_16_34_12</name>
    <dbReference type="NCBI Taxonomy" id="1802480"/>
    <lineage>
        <taxon>Bacteria</taxon>
        <taxon>Candidatus Woeseibacteriota</taxon>
    </lineage>
</organism>
<comment type="caution">
    <text evidence="1">The sequence shown here is derived from an EMBL/GenBank/DDBJ whole genome shotgun (WGS) entry which is preliminary data.</text>
</comment>
<dbReference type="AlphaFoldDB" id="A0A1F7X7S7"/>
<protein>
    <submittedName>
        <fullName evidence="1">Uncharacterized protein</fullName>
    </submittedName>
</protein>
<evidence type="ECO:0000313" key="1">
    <source>
        <dbReference type="EMBL" id="OGM10963.1"/>
    </source>
</evidence>
<reference evidence="1 2" key="1">
    <citation type="journal article" date="2016" name="Nat. Commun.">
        <title>Thousands of microbial genomes shed light on interconnected biogeochemical processes in an aquifer system.</title>
        <authorList>
            <person name="Anantharaman K."/>
            <person name="Brown C.T."/>
            <person name="Hug L.A."/>
            <person name="Sharon I."/>
            <person name="Castelle C.J."/>
            <person name="Probst A.J."/>
            <person name="Thomas B.C."/>
            <person name="Singh A."/>
            <person name="Wilkins M.J."/>
            <person name="Karaoz U."/>
            <person name="Brodie E.L."/>
            <person name="Williams K.H."/>
            <person name="Hubbard S.S."/>
            <person name="Banfield J.F."/>
        </authorList>
    </citation>
    <scope>NUCLEOTIDE SEQUENCE [LARGE SCALE GENOMIC DNA]</scope>
</reference>